<sequence length="132" mass="15148">MKVGDRLPTFKIVDQFDKEHVLSADANTIIVTSSRGTSEIIRDYLLAQEKDFLEKNRAYYVADISGMPSFIAKFFAIPKMKDCPFSILLVDEEQTKSFSKKNDQITIYTIENAKVSSVNYLKTKEELSNFFK</sequence>
<dbReference type="Proteomes" id="UP000231203">
    <property type="component" value="Unassembled WGS sequence"/>
</dbReference>
<name>A0A2G6MPY1_9BACT</name>
<accession>A0A2G6MPY1</accession>
<organism evidence="1 2">
    <name type="scientific">Desulfobacter postgatei</name>
    <dbReference type="NCBI Taxonomy" id="2293"/>
    <lineage>
        <taxon>Bacteria</taxon>
        <taxon>Pseudomonadati</taxon>
        <taxon>Thermodesulfobacteriota</taxon>
        <taxon>Desulfobacteria</taxon>
        <taxon>Desulfobacterales</taxon>
        <taxon>Desulfobacteraceae</taxon>
        <taxon>Desulfobacter</taxon>
    </lineage>
</organism>
<reference evidence="1 2" key="1">
    <citation type="submission" date="2017-10" db="EMBL/GenBank/DDBJ databases">
        <title>Novel microbial diversity and functional potential in the marine mammal oral microbiome.</title>
        <authorList>
            <person name="Dudek N.K."/>
            <person name="Sun C.L."/>
            <person name="Burstein D."/>
            <person name="Kantor R.S."/>
            <person name="Aliaga Goltsman D.S."/>
            <person name="Bik E.M."/>
            <person name="Thomas B.C."/>
            <person name="Banfield J.F."/>
            <person name="Relman D.A."/>
        </authorList>
    </citation>
    <scope>NUCLEOTIDE SEQUENCE [LARGE SCALE GENOMIC DNA]</scope>
    <source>
        <strain evidence="1">DOLJORAL78_47_202</strain>
    </source>
</reference>
<evidence type="ECO:0000313" key="2">
    <source>
        <dbReference type="Proteomes" id="UP000231203"/>
    </source>
</evidence>
<dbReference type="EMBL" id="PDTI01000061">
    <property type="protein sequence ID" value="PIE62158.1"/>
    <property type="molecule type" value="Genomic_DNA"/>
</dbReference>
<proteinExistence type="predicted"/>
<dbReference type="AlphaFoldDB" id="A0A2G6MPY1"/>
<comment type="caution">
    <text evidence="1">The sequence shown here is derived from an EMBL/GenBank/DDBJ whole genome shotgun (WGS) entry which is preliminary data.</text>
</comment>
<evidence type="ECO:0000313" key="1">
    <source>
        <dbReference type="EMBL" id="PIE62158.1"/>
    </source>
</evidence>
<protein>
    <submittedName>
        <fullName evidence="1">Uncharacterized protein</fullName>
    </submittedName>
</protein>
<gene>
    <name evidence="1" type="ORF">CSA25_06540</name>
</gene>